<proteinExistence type="predicted"/>
<reference evidence="1 2" key="1">
    <citation type="journal article" date="2012" name="PLoS Pathog.">
        <title>The genome of the obligate intracellular parasite Trachipleistophora hominis: new insights into microsporidian genome dynamics and reductive evolution.</title>
        <authorList>
            <person name="Heinz E."/>
            <person name="Williams T.A."/>
            <person name="Nakjang S."/>
            <person name="Noel C.J."/>
            <person name="Swan D.C."/>
            <person name="Goldberg A.V."/>
            <person name="Harris S.R."/>
            <person name="Weinmaier T."/>
            <person name="Markert S."/>
            <person name="Becher D."/>
            <person name="Bernhardt J."/>
            <person name="Dagan T."/>
            <person name="Hacker C."/>
            <person name="Lucocq J.M."/>
            <person name="Schweder T."/>
            <person name="Rattei T."/>
            <person name="Hall N."/>
            <person name="Hirt R.P."/>
            <person name="Embley T.M."/>
        </authorList>
    </citation>
    <scope>NUCLEOTIDE SEQUENCE [LARGE SCALE GENOMIC DNA]</scope>
</reference>
<name>L7JSK5_TRAHO</name>
<dbReference type="EMBL" id="JH994083">
    <property type="protein sequence ID" value="ELQ74031.1"/>
    <property type="molecule type" value="Genomic_DNA"/>
</dbReference>
<evidence type="ECO:0000313" key="2">
    <source>
        <dbReference type="Proteomes" id="UP000011185"/>
    </source>
</evidence>
<sequence length="38" mass="4216">MVYLSGTEGFLCVERVAKINAMVGAQRARRVCLVCEEL</sequence>
<protein>
    <submittedName>
        <fullName evidence="1">Uncharacterized protein</fullName>
    </submittedName>
</protein>
<keyword evidence="2" id="KW-1185">Reference proteome</keyword>
<accession>L7JSK5</accession>
<dbReference type="Proteomes" id="UP000011185">
    <property type="component" value="Unassembled WGS sequence"/>
</dbReference>
<dbReference type="VEuPathDB" id="MicrosporidiaDB:THOM_3059"/>
<dbReference type="InParanoid" id="L7JSK5"/>
<dbReference type="HOGENOM" id="CLU_3335901_0_0_1"/>
<organism evidence="1 2">
    <name type="scientific">Trachipleistophora hominis</name>
    <name type="common">Microsporidian parasite</name>
    <dbReference type="NCBI Taxonomy" id="72359"/>
    <lineage>
        <taxon>Eukaryota</taxon>
        <taxon>Fungi</taxon>
        <taxon>Fungi incertae sedis</taxon>
        <taxon>Microsporidia</taxon>
        <taxon>Pleistophoridae</taxon>
        <taxon>Trachipleistophora</taxon>
    </lineage>
</organism>
<evidence type="ECO:0000313" key="1">
    <source>
        <dbReference type="EMBL" id="ELQ74031.1"/>
    </source>
</evidence>
<gene>
    <name evidence="1" type="ORF">THOM_3059</name>
</gene>
<dbReference type="AlphaFoldDB" id="L7JSK5"/>